<sequence>MGFMHGSRPNYYKLVKEKQSIALQRLNYIQFICRYREQGQPIFYQDEMWATKSMIPAKVWLDEEGNSGMKVPPGTGMRSIVCHVEGISSFTPRSVLVIDRASYHTALTEDYKTEGSNLRKSQLIDWLLKKGVEHSVDGTIYRARDDYTTLKVVEQVKICKENEPKPVFQVHILAAKFDCVAFFLPASHLELNPIEMYQMQFLNVLKV</sequence>
<dbReference type="AlphaFoldDB" id="A0A3F2RJT0"/>
<proteinExistence type="predicted"/>
<evidence type="ECO:0000313" key="1">
    <source>
        <dbReference type="EMBL" id="RLN58646.1"/>
    </source>
</evidence>
<comment type="caution">
    <text evidence="1">The sequence shown here is derived from an EMBL/GenBank/DDBJ whole genome shotgun (WGS) entry which is preliminary data.</text>
</comment>
<evidence type="ECO:0000313" key="2">
    <source>
        <dbReference type="Proteomes" id="UP000277300"/>
    </source>
</evidence>
<reference evidence="1 2" key="1">
    <citation type="submission" date="2018-07" db="EMBL/GenBank/DDBJ databases">
        <title>Genome sequencing of oomycete isolates from Chile give support for New Zealand origin for Phytophthora kernoviae and make available the first Nothophytophthora sp. genome.</title>
        <authorList>
            <person name="Studholme D.J."/>
            <person name="Sanfuentes E."/>
            <person name="Panda P."/>
            <person name="Hill R."/>
            <person name="Sambles C."/>
            <person name="Grant M."/>
            <person name="Williams N.M."/>
            <person name="Mcdougal R.L."/>
        </authorList>
    </citation>
    <scope>NUCLEOTIDE SEQUENCE [LARGE SCALE GENOMIC DNA]</scope>
    <source>
        <strain evidence="1">Chile6</strain>
    </source>
</reference>
<name>A0A3F2RJT0_9STRA</name>
<organism evidence="1 2">
    <name type="scientific">Phytophthora kernoviae</name>
    <dbReference type="NCBI Taxonomy" id="325452"/>
    <lineage>
        <taxon>Eukaryota</taxon>
        <taxon>Sar</taxon>
        <taxon>Stramenopiles</taxon>
        <taxon>Oomycota</taxon>
        <taxon>Peronosporomycetes</taxon>
        <taxon>Peronosporales</taxon>
        <taxon>Peronosporaceae</taxon>
        <taxon>Phytophthora</taxon>
    </lineage>
</organism>
<dbReference type="EMBL" id="MBDO02000253">
    <property type="protein sequence ID" value="RLN58646.1"/>
    <property type="molecule type" value="Genomic_DNA"/>
</dbReference>
<dbReference type="Proteomes" id="UP000277300">
    <property type="component" value="Unassembled WGS sequence"/>
</dbReference>
<accession>A0A3F2RJT0</accession>
<gene>
    <name evidence="1" type="ORF">BBP00_00006892</name>
</gene>
<dbReference type="OrthoDB" id="125005at2759"/>
<protein>
    <submittedName>
        <fullName evidence="1">Uncharacterized protein</fullName>
    </submittedName>
</protein>